<evidence type="ECO:0000313" key="1">
    <source>
        <dbReference type="EMBL" id="CAB4045827.1"/>
    </source>
</evidence>
<dbReference type="Proteomes" id="UP001152795">
    <property type="component" value="Unassembled WGS sequence"/>
</dbReference>
<reference evidence="1" key="1">
    <citation type="submission" date="2020-04" db="EMBL/GenBank/DDBJ databases">
        <authorList>
            <person name="Alioto T."/>
            <person name="Alioto T."/>
            <person name="Gomez Garrido J."/>
        </authorList>
    </citation>
    <scope>NUCLEOTIDE SEQUENCE</scope>
    <source>
        <strain evidence="1">A484AB</strain>
    </source>
</reference>
<sequence>MSVLKESFGSEIKRLASERKRRREANEILIAEEYVEKDKTECGYPCVGNVNDIGRGRPEEAVRRLREYAELRNRIMLKLEEALIEAREVIRREVKPKPIN</sequence>
<comment type="caution">
    <text evidence="1">The sequence shown here is derived from an EMBL/GenBank/DDBJ whole genome shotgun (WGS) entry which is preliminary data.</text>
</comment>
<name>A0A6S7KLH8_PARCT</name>
<evidence type="ECO:0000313" key="2">
    <source>
        <dbReference type="Proteomes" id="UP001152795"/>
    </source>
</evidence>
<proteinExistence type="predicted"/>
<protein>
    <submittedName>
        <fullName evidence="1">Uncharacterized protein</fullName>
    </submittedName>
</protein>
<dbReference type="AlphaFoldDB" id="A0A6S7KLH8"/>
<organism evidence="1 2">
    <name type="scientific">Paramuricea clavata</name>
    <name type="common">Red gorgonian</name>
    <name type="synonym">Violescent sea-whip</name>
    <dbReference type="NCBI Taxonomy" id="317549"/>
    <lineage>
        <taxon>Eukaryota</taxon>
        <taxon>Metazoa</taxon>
        <taxon>Cnidaria</taxon>
        <taxon>Anthozoa</taxon>
        <taxon>Octocorallia</taxon>
        <taxon>Malacalcyonacea</taxon>
        <taxon>Plexauridae</taxon>
        <taxon>Paramuricea</taxon>
    </lineage>
</organism>
<feature type="non-terminal residue" evidence="1">
    <location>
        <position position="100"/>
    </location>
</feature>
<accession>A0A6S7KLH8</accession>
<keyword evidence="2" id="KW-1185">Reference proteome</keyword>
<dbReference type="EMBL" id="CACRXK020042279">
    <property type="protein sequence ID" value="CAB4045827.1"/>
    <property type="molecule type" value="Genomic_DNA"/>
</dbReference>
<gene>
    <name evidence="1" type="ORF">PACLA_8A084842</name>
</gene>